<name>A0A934NG22_9BACT</name>
<dbReference type="Proteomes" id="UP000614410">
    <property type="component" value="Unassembled WGS sequence"/>
</dbReference>
<dbReference type="InterPro" id="IPR016166">
    <property type="entry name" value="FAD-bd_PCMH"/>
</dbReference>
<evidence type="ECO:0000259" key="1">
    <source>
        <dbReference type="PROSITE" id="PS51387"/>
    </source>
</evidence>
<evidence type="ECO:0000313" key="2">
    <source>
        <dbReference type="EMBL" id="MBJ7608796.1"/>
    </source>
</evidence>
<proteinExistence type="predicted"/>
<dbReference type="Gene3D" id="3.30.465.10">
    <property type="match status" value="1"/>
</dbReference>
<feature type="domain" description="FAD-binding PCMH-type" evidence="1">
    <location>
        <begin position="16"/>
        <end position="177"/>
    </location>
</feature>
<dbReference type="AlphaFoldDB" id="A0A934NG22"/>
<protein>
    <submittedName>
        <fullName evidence="2">FAD-binding oxidoreductase</fullName>
    </submittedName>
</protein>
<evidence type="ECO:0000313" key="3">
    <source>
        <dbReference type="Proteomes" id="UP000614410"/>
    </source>
</evidence>
<sequence length="212" mass="21025">MDEHLRSRLDSVVGAAGVGSDAVVRASTLTQLRELLLACAATGATVAPAGFATAQNADVVINVDRLDSVRADASSLLLHAGAAASWAVVREAAGAQRLVVAALPSVRSDRVGQSVAQGEIGHRTLAGVDFLTAAGELISAGGRTLKDVVGYDLAGLALGSGERLGMIVAVTLRLEPLGAGSPGEPGPGAWRGTAGVDLETALSGASGDVAGL</sequence>
<dbReference type="GO" id="GO:0071949">
    <property type="term" value="F:FAD binding"/>
    <property type="evidence" value="ECO:0007669"/>
    <property type="project" value="InterPro"/>
</dbReference>
<dbReference type="InterPro" id="IPR016169">
    <property type="entry name" value="FAD-bd_PCMH_sub2"/>
</dbReference>
<organism evidence="2 3">
    <name type="scientific">Candidatus Amunia macphersoniae</name>
    <dbReference type="NCBI Taxonomy" id="3127014"/>
    <lineage>
        <taxon>Bacteria</taxon>
        <taxon>Bacillati</taxon>
        <taxon>Candidatus Dormiibacterota</taxon>
        <taxon>Candidatus Dormibacteria</taxon>
        <taxon>Candidatus Aeolococcales</taxon>
        <taxon>Candidatus Aeolococcaceae</taxon>
        <taxon>Candidatus Amunia</taxon>
    </lineage>
</organism>
<comment type="caution">
    <text evidence="2">The sequence shown here is derived from an EMBL/GenBank/DDBJ whole genome shotgun (WGS) entry which is preliminary data.</text>
</comment>
<dbReference type="PROSITE" id="PS51387">
    <property type="entry name" value="FAD_PCMH"/>
    <property type="match status" value="1"/>
</dbReference>
<gene>
    <name evidence="2" type="ORF">JF887_05110</name>
</gene>
<dbReference type="EMBL" id="JAEKNN010000025">
    <property type="protein sequence ID" value="MBJ7608796.1"/>
    <property type="molecule type" value="Genomic_DNA"/>
</dbReference>
<dbReference type="InterPro" id="IPR036318">
    <property type="entry name" value="FAD-bd_PCMH-like_sf"/>
</dbReference>
<accession>A0A934NG22</accession>
<dbReference type="SUPFAM" id="SSF56176">
    <property type="entry name" value="FAD-binding/transporter-associated domain-like"/>
    <property type="match status" value="1"/>
</dbReference>
<reference evidence="2 3" key="1">
    <citation type="submission" date="2020-10" db="EMBL/GenBank/DDBJ databases">
        <title>Ca. Dormibacterota MAGs.</title>
        <authorList>
            <person name="Montgomery K."/>
        </authorList>
    </citation>
    <scope>NUCLEOTIDE SEQUENCE [LARGE SCALE GENOMIC DNA]</scope>
    <source>
        <strain evidence="2">Mitchell_Peninsula_5</strain>
    </source>
</reference>